<proteinExistence type="predicted"/>
<reference evidence="1 2" key="1">
    <citation type="submission" date="2021-06" db="EMBL/GenBank/DDBJ databases">
        <title>Caerostris darwini draft genome.</title>
        <authorList>
            <person name="Kono N."/>
            <person name="Arakawa K."/>
        </authorList>
    </citation>
    <scope>NUCLEOTIDE SEQUENCE [LARGE SCALE GENOMIC DNA]</scope>
</reference>
<dbReference type="EMBL" id="BPLQ01009501">
    <property type="protein sequence ID" value="GIY44333.1"/>
    <property type="molecule type" value="Genomic_DNA"/>
</dbReference>
<comment type="caution">
    <text evidence="1">The sequence shown here is derived from an EMBL/GenBank/DDBJ whole genome shotgun (WGS) entry which is preliminary data.</text>
</comment>
<dbReference type="AlphaFoldDB" id="A0AAV4TCG4"/>
<protein>
    <submittedName>
        <fullName evidence="1">Uncharacterized protein</fullName>
    </submittedName>
</protein>
<organism evidence="1 2">
    <name type="scientific">Caerostris darwini</name>
    <dbReference type="NCBI Taxonomy" id="1538125"/>
    <lineage>
        <taxon>Eukaryota</taxon>
        <taxon>Metazoa</taxon>
        <taxon>Ecdysozoa</taxon>
        <taxon>Arthropoda</taxon>
        <taxon>Chelicerata</taxon>
        <taxon>Arachnida</taxon>
        <taxon>Araneae</taxon>
        <taxon>Araneomorphae</taxon>
        <taxon>Entelegynae</taxon>
        <taxon>Araneoidea</taxon>
        <taxon>Araneidae</taxon>
        <taxon>Caerostris</taxon>
    </lineage>
</organism>
<sequence length="91" mass="10071">MNRNSRDGFSRLEPLISPAFQQFGTPFNISIMRLAEAQSLTSCRVGTSCGGAHQATNEIQGNYKATWGPLWVPWYLAKTAQLADFYSLEVG</sequence>
<dbReference type="Proteomes" id="UP001054837">
    <property type="component" value="Unassembled WGS sequence"/>
</dbReference>
<accession>A0AAV4TCG4</accession>
<gene>
    <name evidence="1" type="ORF">CDAR_313941</name>
</gene>
<evidence type="ECO:0000313" key="1">
    <source>
        <dbReference type="EMBL" id="GIY44333.1"/>
    </source>
</evidence>
<name>A0AAV4TCG4_9ARAC</name>
<keyword evidence="2" id="KW-1185">Reference proteome</keyword>
<evidence type="ECO:0000313" key="2">
    <source>
        <dbReference type="Proteomes" id="UP001054837"/>
    </source>
</evidence>